<comment type="catalytic activity">
    <reaction evidence="1 9 10">
        <text>Endonucleolytic cleavage to 5'-phosphomonoester.</text>
        <dbReference type="EC" id="3.1.26.4"/>
    </reaction>
</comment>
<dbReference type="GO" id="GO:0046872">
    <property type="term" value="F:metal ion binding"/>
    <property type="evidence" value="ECO:0007669"/>
    <property type="project" value="UniProtKB-KW"/>
</dbReference>
<dbReference type="EC" id="3.1.26.4" evidence="10"/>
<keyword evidence="4 9" id="KW-0540">Nuclease</keyword>
<dbReference type="Proteomes" id="UP000035680">
    <property type="component" value="Unassembled WGS sequence"/>
</dbReference>
<evidence type="ECO:0000256" key="9">
    <source>
        <dbReference type="PROSITE-ProRule" id="PRU01319"/>
    </source>
</evidence>
<dbReference type="PANTHER" id="PTHR10954:SF7">
    <property type="entry name" value="RIBONUCLEASE H2 SUBUNIT A"/>
    <property type="match status" value="1"/>
</dbReference>
<dbReference type="GO" id="GO:0003723">
    <property type="term" value="F:RNA binding"/>
    <property type="evidence" value="ECO:0007669"/>
    <property type="project" value="UniProtKB-UniRule"/>
</dbReference>
<evidence type="ECO:0000256" key="3">
    <source>
        <dbReference type="ARBA" id="ARBA00007058"/>
    </source>
</evidence>
<dbReference type="InterPro" id="IPR012337">
    <property type="entry name" value="RNaseH-like_sf"/>
</dbReference>
<feature type="binding site" evidence="9">
    <location>
        <position position="168"/>
    </location>
    <ligand>
        <name>a divalent metal cation</name>
        <dbReference type="ChEBI" id="CHEBI:60240"/>
    </ligand>
</feature>
<dbReference type="GO" id="GO:0043137">
    <property type="term" value="P:DNA replication, removal of RNA primer"/>
    <property type="evidence" value="ECO:0007669"/>
    <property type="project" value="TreeGrafter"/>
</dbReference>
<dbReference type="CDD" id="cd07181">
    <property type="entry name" value="RNase_HII_eukaryota_like"/>
    <property type="match status" value="1"/>
</dbReference>
<comment type="function">
    <text evidence="8">Catalytic subunit of RNase HII, an endonuclease that specifically degrades the RNA of RNA:DNA hybrids. Participates in DNA replication, possibly by mediating the removal of lagging-strand Okazaki fragment RNA primers during DNA replication. Mediates the excision of single ribonucleotides from DNA:RNA duplexes.</text>
</comment>
<feature type="domain" description="RNase H type-2" evidence="11">
    <location>
        <begin position="51"/>
        <end position="277"/>
    </location>
</feature>
<dbReference type="AlphaFoldDB" id="A0A0K0G0A4"/>
<reference evidence="13" key="2">
    <citation type="submission" date="2015-08" db="UniProtKB">
        <authorList>
            <consortium name="WormBaseParasite"/>
        </authorList>
    </citation>
    <scope>IDENTIFICATION</scope>
</reference>
<comment type="cofactor">
    <cofactor evidence="9">
        <name>Mn(2+)</name>
        <dbReference type="ChEBI" id="CHEBI:29035"/>
    </cofactor>
    <cofactor evidence="9">
        <name>Mg(2+)</name>
        <dbReference type="ChEBI" id="CHEBI:18420"/>
    </cofactor>
    <text evidence="9">Manganese or magnesium. Binds 1 divalent metal ion per monomer in the absence of substrate. May bind a second metal ion after substrate binding.</text>
</comment>
<proteinExistence type="inferred from homology"/>
<evidence type="ECO:0000256" key="1">
    <source>
        <dbReference type="ARBA" id="ARBA00000077"/>
    </source>
</evidence>
<keyword evidence="7 9" id="KW-0378">Hydrolase</keyword>
<evidence type="ECO:0000259" key="11">
    <source>
        <dbReference type="PROSITE" id="PS51975"/>
    </source>
</evidence>
<name>A0A0K0G0A4_STRVS</name>
<dbReference type="InterPro" id="IPR001352">
    <property type="entry name" value="RNase_HII/HIII"/>
</dbReference>
<evidence type="ECO:0000256" key="2">
    <source>
        <dbReference type="ARBA" id="ARBA00001946"/>
    </source>
</evidence>
<evidence type="ECO:0000256" key="6">
    <source>
        <dbReference type="ARBA" id="ARBA00022759"/>
    </source>
</evidence>
<sequence length="314" mass="35734">MILVYYPTCIRVVRNFKTKILGLMENFDFPDFAKYEVILGEEFNKFASCGPCILGVDEAGRGPVLGPMVYGLAIIKENNQKLLKKLEVDDSKALTEKKREKIFSEMNNDDEIKKNLTYRLHIISPRMISCRMLMDKKGVLNDISHTSCIDLIQAALDVGINVKAVYVDTVGPKDKYQKKLQDIFKDISIVVSEKADSKYPIVSAASIAAKVTRDNLISNWNYIEGDEYSIKIIGSGYPGDMKTRQYLDDSCDKVFGFTSLVRFSWDTAETILQKKCYKVNWDPYNVIKANEKPGSKKRPAVTILNYFNKVPKRE</sequence>
<dbReference type="Gene3D" id="3.30.420.10">
    <property type="entry name" value="Ribonuclease H-like superfamily/Ribonuclease H"/>
    <property type="match status" value="1"/>
</dbReference>
<dbReference type="Pfam" id="PF01351">
    <property type="entry name" value="RNase_HII"/>
    <property type="match status" value="1"/>
</dbReference>
<accession>A0A0K0G0A4</accession>
<evidence type="ECO:0000256" key="8">
    <source>
        <dbReference type="ARBA" id="ARBA00024981"/>
    </source>
</evidence>
<comment type="similarity">
    <text evidence="3">Belongs to the RNase HII family. Eukaryotic subfamily.</text>
</comment>
<dbReference type="FunFam" id="1.10.10.460:FF:000001">
    <property type="entry name" value="Ribonuclease"/>
    <property type="match status" value="1"/>
</dbReference>
<dbReference type="InterPro" id="IPR024567">
    <property type="entry name" value="RNase_HII/HIII_dom"/>
</dbReference>
<protein>
    <recommendedName>
        <fullName evidence="10">Ribonuclease</fullName>
        <ecNumber evidence="10">3.1.26.4</ecNumber>
    </recommendedName>
</protein>
<feature type="binding site" evidence="9">
    <location>
        <position position="58"/>
    </location>
    <ligand>
        <name>a divalent metal cation</name>
        <dbReference type="ChEBI" id="CHEBI:60240"/>
    </ligand>
</feature>
<keyword evidence="12" id="KW-1185">Reference proteome</keyword>
<dbReference type="STRING" id="75913.A0A0K0G0A4"/>
<dbReference type="GO" id="GO:0006298">
    <property type="term" value="P:mismatch repair"/>
    <property type="evidence" value="ECO:0007669"/>
    <property type="project" value="TreeGrafter"/>
</dbReference>
<feature type="binding site" evidence="9">
    <location>
        <position position="57"/>
    </location>
    <ligand>
        <name>a divalent metal cation</name>
        <dbReference type="ChEBI" id="CHEBI:60240"/>
    </ligand>
</feature>
<dbReference type="WBParaSite" id="SVE_1813900.1">
    <property type="protein sequence ID" value="SVE_1813900.1"/>
    <property type="gene ID" value="SVE_1813900"/>
</dbReference>
<comment type="cofactor">
    <cofactor evidence="2">
        <name>Mg(2+)</name>
        <dbReference type="ChEBI" id="CHEBI:18420"/>
    </cofactor>
</comment>
<dbReference type="InterPro" id="IPR036397">
    <property type="entry name" value="RNaseH_sf"/>
</dbReference>
<dbReference type="Gene3D" id="1.10.10.460">
    <property type="entry name" value="Ribonuclease hii. Domain 2"/>
    <property type="match status" value="1"/>
</dbReference>
<evidence type="ECO:0000256" key="5">
    <source>
        <dbReference type="ARBA" id="ARBA00022723"/>
    </source>
</evidence>
<dbReference type="SUPFAM" id="SSF53098">
    <property type="entry name" value="Ribonuclease H-like"/>
    <property type="match status" value="1"/>
</dbReference>
<dbReference type="InterPro" id="IPR004649">
    <property type="entry name" value="RNase_H2_suA"/>
</dbReference>
<keyword evidence="6 9" id="KW-0255">Endonuclease</keyword>
<keyword evidence="5 9" id="KW-0479">Metal-binding</keyword>
<dbReference type="GO" id="GO:0032299">
    <property type="term" value="C:ribonuclease H2 complex"/>
    <property type="evidence" value="ECO:0007669"/>
    <property type="project" value="TreeGrafter"/>
</dbReference>
<dbReference type="GO" id="GO:0004523">
    <property type="term" value="F:RNA-DNA hybrid ribonuclease activity"/>
    <property type="evidence" value="ECO:0007669"/>
    <property type="project" value="UniProtKB-UniRule"/>
</dbReference>
<evidence type="ECO:0000256" key="4">
    <source>
        <dbReference type="ARBA" id="ARBA00022722"/>
    </source>
</evidence>
<dbReference type="InterPro" id="IPR023160">
    <property type="entry name" value="RNase_HII_hlx-loop-hlx_cap_dom"/>
</dbReference>
<dbReference type="NCBIfam" id="TIGR00729">
    <property type="entry name" value="ribonuclease HII"/>
    <property type="match status" value="1"/>
</dbReference>
<evidence type="ECO:0000256" key="7">
    <source>
        <dbReference type="ARBA" id="ARBA00022801"/>
    </source>
</evidence>
<evidence type="ECO:0000313" key="13">
    <source>
        <dbReference type="WBParaSite" id="SVE_1813900.1"/>
    </source>
</evidence>
<comment type="function">
    <text evidence="10">Endonuclease that specifically degrades the RNA of RNA-DNA hybrids.</text>
</comment>
<dbReference type="PROSITE" id="PS51975">
    <property type="entry name" value="RNASE_H_2"/>
    <property type="match status" value="1"/>
</dbReference>
<reference evidence="12" key="1">
    <citation type="submission" date="2014-07" db="EMBL/GenBank/DDBJ databases">
        <authorList>
            <person name="Martin A.A"/>
            <person name="De Silva N."/>
        </authorList>
    </citation>
    <scope>NUCLEOTIDE SEQUENCE</scope>
</reference>
<evidence type="ECO:0000313" key="12">
    <source>
        <dbReference type="Proteomes" id="UP000035680"/>
    </source>
</evidence>
<evidence type="ECO:0000256" key="10">
    <source>
        <dbReference type="RuleBase" id="RU003515"/>
    </source>
</evidence>
<dbReference type="PANTHER" id="PTHR10954">
    <property type="entry name" value="RIBONUCLEASE H2 SUBUNIT A"/>
    <property type="match status" value="1"/>
</dbReference>
<organism evidence="12 13">
    <name type="scientific">Strongyloides venezuelensis</name>
    <name type="common">Threadworm</name>
    <dbReference type="NCBI Taxonomy" id="75913"/>
    <lineage>
        <taxon>Eukaryota</taxon>
        <taxon>Metazoa</taxon>
        <taxon>Ecdysozoa</taxon>
        <taxon>Nematoda</taxon>
        <taxon>Chromadorea</taxon>
        <taxon>Rhabditida</taxon>
        <taxon>Tylenchina</taxon>
        <taxon>Panagrolaimomorpha</taxon>
        <taxon>Strongyloidoidea</taxon>
        <taxon>Strongyloididae</taxon>
        <taxon>Strongyloides</taxon>
    </lineage>
</organism>
<dbReference type="FunFam" id="3.30.420.10:FF:000016">
    <property type="entry name" value="Ribonuclease"/>
    <property type="match status" value="1"/>
</dbReference>